<reference evidence="1 2" key="1">
    <citation type="journal article" date="2024" name="G3 (Bethesda)">
        <title>Genome assembly of Hibiscus sabdariffa L. provides insights into metabolisms of medicinal natural products.</title>
        <authorList>
            <person name="Kim T."/>
        </authorList>
    </citation>
    <scope>NUCLEOTIDE SEQUENCE [LARGE SCALE GENOMIC DNA]</scope>
    <source>
        <strain evidence="1">TK-2024</strain>
        <tissue evidence="1">Old leaves</tissue>
    </source>
</reference>
<protein>
    <submittedName>
        <fullName evidence="1">Uncharacterized protein</fullName>
    </submittedName>
</protein>
<gene>
    <name evidence="1" type="ORF">V6N11_070152</name>
</gene>
<evidence type="ECO:0000313" key="1">
    <source>
        <dbReference type="EMBL" id="KAK8998973.1"/>
    </source>
</evidence>
<comment type="caution">
    <text evidence="1">The sequence shown here is derived from an EMBL/GenBank/DDBJ whole genome shotgun (WGS) entry which is preliminary data.</text>
</comment>
<keyword evidence="2" id="KW-1185">Reference proteome</keyword>
<evidence type="ECO:0000313" key="2">
    <source>
        <dbReference type="Proteomes" id="UP001396334"/>
    </source>
</evidence>
<proteinExistence type="predicted"/>
<organism evidence="1 2">
    <name type="scientific">Hibiscus sabdariffa</name>
    <name type="common">roselle</name>
    <dbReference type="NCBI Taxonomy" id="183260"/>
    <lineage>
        <taxon>Eukaryota</taxon>
        <taxon>Viridiplantae</taxon>
        <taxon>Streptophyta</taxon>
        <taxon>Embryophyta</taxon>
        <taxon>Tracheophyta</taxon>
        <taxon>Spermatophyta</taxon>
        <taxon>Magnoliopsida</taxon>
        <taxon>eudicotyledons</taxon>
        <taxon>Gunneridae</taxon>
        <taxon>Pentapetalae</taxon>
        <taxon>rosids</taxon>
        <taxon>malvids</taxon>
        <taxon>Malvales</taxon>
        <taxon>Malvaceae</taxon>
        <taxon>Malvoideae</taxon>
        <taxon>Hibiscus</taxon>
    </lineage>
</organism>
<dbReference type="Proteomes" id="UP001396334">
    <property type="component" value="Unassembled WGS sequence"/>
</dbReference>
<dbReference type="EMBL" id="JBBPBN010000040">
    <property type="protein sequence ID" value="KAK8998973.1"/>
    <property type="molecule type" value="Genomic_DNA"/>
</dbReference>
<accession>A0ABR2QE89</accession>
<name>A0ABR2QE89_9ROSI</name>
<sequence>MSITCIHLEVDWLTLPISCSKLKTSDMKFQVLSDRTRAVFVHGKSITFYLSNHHLILATEDRCNRFPKPVLLGLGGESRKQQVKPNWRRTAASRCTVLRGFFFLRDCPAFETQLFDWIKADRLLHFLASRQIRRQVLYINSEPTAVQGGELATYSPMTPPPCGAGGD</sequence>